<evidence type="ECO:0000256" key="4">
    <source>
        <dbReference type="ARBA" id="ARBA00023015"/>
    </source>
</evidence>
<dbReference type="FunFam" id="1.10.10.10:FF:000018">
    <property type="entry name" value="DNA-binding response regulator ResD"/>
    <property type="match status" value="1"/>
</dbReference>
<dbReference type="PANTHER" id="PTHR48111:SF73">
    <property type="entry name" value="ALKALINE PHOSPHATASE SYNTHESIS TRANSCRIPTIONAL REGULATORY PROTEIN PHOP"/>
    <property type="match status" value="1"/>
</dbReference>
<dbReference type="PROSITE" id="PS51755">
    <property type="entry name" value="OMPR_PHOB"/>
    <property type="match status" value="1"/>
</dbReference>
<dbReference type="EMBL" id="CP030280">
    <property type="protein sequence ID" value="AWY98342.1"/>
    <property type="molecule type" value="Genomic_DNA"/>
</dbReference>
<dbReference type="GO" id="GO:0006355">
    <property type="term" value="P:regulation of DNA-templated transcription"/>
    <property type="evidence" value="ECO:0007669"/>
    <property type="project" value="InterPro"/>
</dbReference>
<dbReference type="InterPro" id="IPR001789">
    <property type="entry name" value="Sig_transdc_resp-reg_receiver"/>
</dbReference>
<keyword evidence="6" id="KW-0804">Transcription</keyword>
<dbReference type="Pfam" id="PF00072">
    <property type="entry name" value="Response_reg"/>
    <property type="match status" value="1"/>
</dbReference>
<dbReference type="GO" id="GO:0032993">
    <property type="term" value="C:protein-DNA complex"/>
    <property type="evidence" value="ECO:0007669"/>
    <property type="project" value="TreeGrafter"/>
</dbReference>
<evidence type="ECO:0000259" key="10">
    <source>
        <dbReference type="PROSITE" id="PS50110"/>
    </source>
</evidence>
<dbReference type="KEGG" id="blau:DQQ01_09485"/>
<dbReference type="GO" id="GO:0005829">
    <property type="term" value="C:cytosol"/>
    <property type="evidence" value="ECO:0007669"/>
    <property type="project" value="TreeGrafter"/>
</dbReference>
<evidence type="ECO:0000256" key="3">
    <source>
        <dbReference type="ARBA" id="ARBA00023012"/>
    </source>
</evidence>
<proteinExistence type="predicted"/>
<protein>
    <recommendedName>
        <fullName evidence="1">Stage 0 sporulation protein A homolog</fullName>
    </recommendedName>
</protein>
<dbReference type="Proteomes" id="UP000250003">
    <property type="component" value="Chromosome"/>
</dbReference>
<keyword evidence="4" id="KW-0805">Transcription regulation</keyword>
<evidence type="ECO:0000256" key="7">
    <source>
        <dbReference type="ARBA" id="ARBA00024867"/>
    </source>
</evidence>
<organism evidence="12 13">
    <name type="scientific">Blautia argi</name>
    <dbReference type="NCBI Taxonomy" id="1912897"/>
    <lineage>
        <taxon>Bacteria</taxon>
        <taxon>Bacillati</taxon>
        <taxon>Bacillota</taxon>
        <taxon>Clostridia</taxon>
        <taxon>Lachnospirales</taxon>
        <taxon>Lachnospiraceae</taxon>
        <taxon>Blautia</taxon>
    </lineage>
</organism>
<evidence type="ECO:0000256" key="5">
    <source>
        <dbReference type="ARBA" id="ARBA00023125"/>
    </source>
</evidence>
<dbReference type="InterPro" id="IPR011006">
    <property type="entry name" value="CheY-like_superfamily"/>
</dbReference>
<dbReference type="PROSITE" id="PS50110">
    <property type="entry name" value="RESPONSE_REGULATORY"/>
    <property type="match status" value="1"/>
</dbReference>
<dbReference type="CDD" id="cd00383">
    <property type="entry name" value="trans_reg_C"/>
    <property type="match status" value="1"/>
</dbReference>
<evidence type="ECO:0000313" key="12">
    <source>
        <dbReference type="EMBL" id="AWY98342.1"/>
    </source>
</evidence>
<evidence type="ECO:0000256" key="1">
    <source>
        <dbReference type="ARBA" id="ARBA00018672"/>
    </source>
</evidence>
<keyword evidence="5 9" id="KW-0238">DNA-binding</keyword>
<evidence type="ECO:0000256" key="6">
    <source>
        <dbReference type="ARBA" id="ARBA00023163"/>
    </source>
</evidence>
<dbReference type="GO" id="GO:0000156">
    <property type="term" value="F:phosphorelay response regulator activity"/>
    <property type="evidence" value="ECO:0007669"/>
    <property type="project" value="TreeGrafter"/>
</dbReference>
<dbReference type="SMART" id="SM00862">
    <property type="entry name" value="Trans_reg_C"/>
    <property type="match status" value="1"/>
</dbReference>
<dbReference type="CDD" id="cd17574">
    <property type="entry name" value="REC_OmpR"/>
    <property type="match status" value="1"/>
</dbReference>
<evidence type="ECO:0000256" key="8">
    <source>
        <dbReference type="PROSITE-ProRule" id="PRU00169"/>
    </source>
</evidence>
<sequence length="225" mass="25731">MKKHKILIIEDNADLREGLAFSFSGDGYEVTETETKKDGLREIEKGCYDLVLLDCNLPDGTGFELCKEVRSYSHIPIIMLTARDTELDEIKALELGVNDYLSKPFSLGVLKARLKRILQEKSETAKLVTGALTIDRDTCKVYKRGEEISLSKLEYRLLLYLIENKNHILSKEQILAKIWDSDGKYVDNNTVSVNISRLRTKIEDDISNPSWIKTVHGMGYIWKEL</sequence>
<accession>A0A2Z4UBD8</accession>
<dbReference type="RefSeq" id="WP_111919831.1">
    <property type="nucleotide sequence ID" value="NZ_CAUWHR010000007.1"/>
</dbReference>
<name>A0A2Z4UBD8_9FIRM</name>
<dbReference type="AlphaFoldDB" id="A0A2Z4UBD8"/>
<dbReference type="SMART" id="SM00448">
    <property type="entry name" value="REC"/>
    <property type="match status" value="1"/>
</dbReference>
<keyword evidence="13" id="KW-1185">Reference proteome</keyword>
<dbReference type="GO" id="GO:0000976">
    <property type="term" value="F:transcription cis-regulatory region binding"/>
    <property type="evidence" value="ECO:0007669"/>
    <property type="project" value="TreeGrafter"/>
</dbReference>
<dbReference type="OrthoDB" id="9779174at2"/>
<comment type="function">
    <text evidence="7">May play the central regulatory role in sporulation. It may be an element of the effector pathway responsible for the activation of sporulation genes in response to nutritional stress. Spo0A may act in concert with spo0H (a sigma factor) to control the expression of some genes that are critical to the sporulation process.</text>
</comment>
<keyword evidence="2 8" id="KW-0597">Phosphoprotein</keyword>
<evidence type="ECO:0000259" key="11">
    <source>
        <dbReference type="PROSITE" id="PS51755"/>
    </source>
</evidence>
<dbReference type="Gene3D" id="3.40.50.2300">
    <property type="match status" value="1"/>
</dbReference>
<dbReference type="SUPFAM" id="SSF52172">
    <property type="entry name" value="CheY-like"/>
    <property type="match status" value="1"/>
</dbReference>
<evidence type="ECO:0000313" key="13">
    <source>
        <dbReference type="Proteomes" id="UP000250003"/>
    </source>
</evidence>
<feature type="DNA-binding region" description="OmpR/PhoB-type" evidence="9">
    <location>
        <begin position="124"/>
        <end position="224"/>
    </location>
</feature>
<evidence type="ECO:0000256" key="2">
    <source>
        <dbReference type="ARBA" id="ARBA00022553"/>
    </source>
</evidence>
<dbReference type="Pfam" id="PF00486">
    <property type="entry name" value="Trans_reg_C"/>
    <property type="match status" value="1"/>
</dbReference>
<gene>
    <name evidence="12" type="ORF">DQQ01_09485</name>
</gene>
<evidence type="ECO:0000256" key="9">
    <source>
        <dbReference type="PROSITE-ProRule" id="PRU01091"/>
    </source>
</evidence>
<dbReference type="Gene3D" id="1.10.10.10">
    <property type="entry name" value="Winged helix-like DNA-binding domain superfamily/Winged helix DNA-binding domain"/>
    <property type="match status" value="1"/>
</dbReference>
<feature type="modified residue" description="4-aspartylphosphate" evidence="8">
    <location>
        <position position="54"/>
    </location>
</feature>
<dbReference type="InterPro" id="IPR001867">
    <property type="entry name" value="OmpR/PhoB-type_DNA-bd"/>
</dbReference>
<keyword evidence="3" id="KW-0902">Two-component regulatory system</keyword>
<dbReference type="InterPro" id="IPR036388">
    <property type="entry name" value="WH-like_DNA-bd_sf"/>
</dbReference>
<reference evidence="13" key="1">
    <citation type="submission" date="2018-06" db="EMBL/GenBank/DDBJ databases">
        <title>Description of Blautia argi sp. nov., a new anaerobic isolated from dog feces.</title>
        <authorList>
            <person name="Chang Y.-H."/>
            <person name="Paek J."/>
            <person name="Shin Y."/>
        </authorList>
    </citation>
    <scope>NUCLEOTIDE SEQUENCE [LARGE SCALE GENOMIC DNA]</scope>
    <source>
        <strain evidence="13">KCTC 15426</strain>
    </source>
</reference>
<dbReference type="InterPro" id="IPR039420">
    <property type="entry name" value="WalR-like"/>
</dbReference>
<feature type="domain" description="OmpR/PhoB-type" evidence="11">
    <location>
        <begin position="124"/>
        <end position="224"/>
    </location>
</feature>
<feature type="domain" description="Response regulatory" evidence="10">
    <location>
        <begin position="5"/>
        <end position="118"/>
    </location>
</feature>
<dbReference type="PANTHER" id="PTHR48111">
    <property type="entry name" value="REGULATOR OF RPOS"/>
    <property type="match status" value="1"/>
</dbReference>